<dbReference type="AlphaFoldDB" id="A0A9W9CWP1"/>
<organism evidence="2 3">
    <name type="scientific">Gnomoniopsis smithogilvyi</name>
    <dbReference type="NCBI Taxonomy" id="1191159"/>
    <lineage>
        <taxon>Eukaryota</taxon>
        <taxon>Fungi</taxon>
        <taxon>Dikarya</taxon>
        <taxon>Ascomycota</taxon>
        <taxon>Pezizomycotina</taxon>
        <taxon>Sordariomycetes</taxon>
        <taxon>Sordariomycetidae</taxon>
        <taxon>Diaporthales</taxon>
        <taxon>Gnomoniaceae</taxon>
        <taxon>Gnomoniopsis</taxon>
    </lineage>
</organism>
<gene>
    <name evidence="2" type="ORF">N0V93_007523</name>
</gene>
<dbReference type="Proteomes" id="UP001140453">
    <property type="component" value="Unassembled WGS sequence"/>
</dbReference>
<proteinExistence type="predicted"/>
<feature type="compositionally biased region" description="Basic residues" evidence="1">
    <location>
        <begin position="93"/>
        <end position="109"/>
    </location>
</feature>
<sequence length="117" mass="13075">MRVRAKVTTFRQYTLAARDFAPHLSTSALTVRIIEFMLGAAPLPGEGPRNEAELGKMGTRKLPCHLPRGRNRNNGVGTQPMFIGLLHAPRLYRSRSGPARHPKTWHTRGRKGDPIAR</sequence>
<protein>
    <submittedName>
        <fullName evidence="2">Uncharacterized protein</fullName>
    </submittedName>
</protein>
<feature type="compositionally biased region" description="Basic residues" evidence="1">
    <location>
        <begin position="59"/>
        <end position="71"/>
    </location>
</feature>
<name>A0A9W9CWP1_9PEZI</name>
<keyword evidence="3" id="KW-1185">Reference proteome</keyword>
<evidence type="ECO:0000313" key="3">
    <source>
        <dbReference type="Proteomes" id="UP001140453"/>
    </source>
</evidence>
<dbReference type="EMBL" id="JAPEVB010000004">
    <property type="protein sequence ID" value="KAJ4390050.1"/>
    <property type="molecule type" value="Genomic_DNA"/>
</dbReference>
<feature type="region of interest" description="Disordered" evidence="1">
    <location>
        <begin position="93"/>
        <end position="117"/>
    </location>
</feature>
<reference evidence="2" key="1">
    <citation type="submission" date="2022-10" db="EMBL/GenBank/DDBJ databases">
        <title>Tapping the CABI collections for fungal endophytes: first genome assemblies for Collariella, Neodidymelliopsis, Ascochyta clinopodiicola, Didymella pomorum, Didymosphaeria variabile, Neocosmospora piperis and Neocucurbitaria cava.</title>
        <authorList>
            <person name="Hill R."/>
        </authorList>
    </citation>
    <scope>NUCLEOTIDE SEQUENCE</scope>
    <source>
        <strain evidence="2">IMI 355082</strain>
    </source>
</reference>
<evidence type="ECO:0000256" key="1">
    <source>
        <dbReference type="SAM" id="MobiDB-lite"/>
    </source>
</evidence>
<feature type="region of interest" description="Disordered" evidence="1">
    <location>
        <begin position="59"/>
        <end position="80"/>
    </location>
</feature>
<comment type="caution">
    <text evidence="2">The sequence shown here is derived from an EMBL/GenBank/DDBJ whole genome shotgun (WGS) entry which is preliminary data.</text>
</comment>
<evidence type="ECO:0000313" key="2">
    <source>
        <dbReference type="EMBL" id="KAJ4390050.1"/>
    </source>
</evidence>
<accession>A0A9W9CWP1</accession>